<dbReference type="Gene3D" id="2.60.450.10">
    <property type="entry name" value="Lipopolysaccharide (LPS) transport protein A like domain"/>
    <property type="match status" value="1"/>
</dbReference>
<evidence type="ECO:0000256" key="2">
    <source>
        <dbReference type="ARBA" id="ARBA00022729"/>
    </source>
</evidence>
<accession>A0A2A5T590</accession>
<evidence type="ECO:0000256" key="1">
    <source>
        <dbReference type="ARBA" id="ARBA00022448"/>
    </source>
</evidence>
<organism evidence="6 7">
    <name type="scientific">Candidatus Enterovibrio escicola</name>
    <dbReference type="NCBI Taxonomy" id="1927127"/>
    <lineage>
        <taxon>Bacteria</taxon>
        <taxon>Pseudomonadati</taxon>
        <taxon>Pseudomonadota</taxon>
        <taxon>Gammaproteobacteria</taxon>
        <taxon>Vibrionales</taxon>
        <taxon>Vibrionaceae</taxon>
        <taxon>Enterovibrio</taxon>
    </lineage>
</organism>
<dbReference type="Pfam" id="PF03968">
    <property type="entry name" value="LptD_N"/>
    <property type="match status" value="1"/>
</dbReference>
<dbReference type="InterPro" id="IPR052037">
    <property type="entry name" value="LPS_export_LptA"/>
</dbReference>
<dbReference type="AlphaFoldDB" id="A0A2A5T590"/>
<comment type="function">
    <text evidence="4">Involved in the assembly of lipopolysaccharide (LPS). Required for the translocation of LPS from the inner membrane to the outer membrane. May form a bridge between the inner membrane and the outer membrane, via interactions with LptC and LptD, thereby facilitating LPS transfer across the periplasm.</text>
</comment>
<gene>
    <name evidence="4" type="primary">lptA</name>
    <name evidence="6" type="ORF">BTN49_0928</name>
</gene>
<evidence type="ECO:0000313" key="6">
    <source>
        <dbReference type="EMBL" id="PCS23332.1"/>
    </source>
</evidence>
<dbReference type="GO" id="GO:0017089">
    <property type="term" value="F:glycolipid transfer activity"/>
    <property type="evidence" value="ECO:0007669"/>
    <property type="project" value="TreeGrafter"/>
</dbReference>
<dbReference type="HAMAP" id="MF_01914">
    <property type="entry name" value="LPS_assembly_LptA"/>
    <property type="match status" value="1"/>
</dbReference>
<dbReference type="InterPro" id="IPR005653">
    <property type="entry name" value="OstA-like_N"/>
</dbReference>
<evidence type="ECO:0000256" key="4">
    <source>
        <dbReference type="HAMAP-Rule" id="MF_01914"/>
    </source>
</evidence>
<keyword evidence="2" id="KW-0732">Signal</keyword>
<protein>
    <recommendedName>
        <fullName evidence="4">Lipopolysaccharide export system protein LptA</fullName>
    </recommendedName>
</protein>
<dbReference type="PANTHER" id="PTHR36504">
    <property type="entry name" value="LIPOPOLYSACCHARIDE EXPORT SYSTEM PROTEIN LPTA"/>
    <property type="match status" value="1"/>
</dbReference>
<comment type="similarity">
    <text evidence="4">Belongs to the LptA family.</text>
</comment>
<dbReference type="GO" id="GO:0030288">
    <property type="term" value="C:outer membrane-bounded periplasmic space"/>
    <property type="evidence" value="ECO:0007669"/>
    <property type="project" value="TreeGrafter"/>
</dbReference>
<dbReference type="RefSeq" id="WP_097356074.1">
    <property type="nucleotide sequence ID" value="NZ_CAWNJE010000019.1"/>
</dbReference>
<proteinExistence type="inferred from homology"/>
<evidence type="ECO:0000256" key="3">
    <source>
        <dbReference type="ARBA" id="ARBA00022764"/>
    </source>
</evidence>
<feature type="domain" description="Organic solvent tolerance-like N-terminal" evidence="5">
    <location>
        <begin position="35"/>
        <end position="147"/>
    </location>
</feature>
<dbReference type="Proteomes" id="UP000219020">
    <property type="component" value="Unassembled WGS sequence"/>
</dbReference>
<dbReference type="GO" id="GO:0015920">
    <property type="term" value="P:lipopolysaccharide transport"/>
    <property type="evidence" value="ECO:0007669"/>
    <property type="project" value="UniProtKB-UniRule"/>
</dbReference>
<dbReference type="GeneID" id="66951264"/>
<dbReference type="NCBIfam" id="TIGR03002">
    <property type="entry name" value="outer_YhbN_LptA"/>
    <property type="match status" value="1"/>
</dbReference>
<evidence type="ECO:0000313" key="7">
    <source>
        <dbReference type="Proteomes" id="UP000219020"/>
    </source>
</evidence>
<comment type="caution">
    <text evidence="6">The sequence shown here is derived from an EMBL/GenBank/DDBJ whole genome shotgun (WGS) entry which is preliminary data.</text>
</comment>
<name>A0A2A5T590_9GAMM</name>
<comment type="subcellular location">
    <subcellularLocation>
        <location evidence="4">Periplasm</location>
    </subcellularLocation>
</comment>
<dbReference type="OrthoDB" id="5295619at2"/>
<keyword evidence="7" id="KW-1185">Reference proteome</keyword>
<evidence type="ECO:0000259" key="5">
    <source>
        <dbReference type="Pfam" id="PF03968"/>
    </source>
</evidence>
<dbReference type="GO" id="GO:0001530">
    <property type="term" value="F:lipopolysaccharide binding"/>
    <property type="evidence" value="ECO:0007669"/>
    <property type="project" value="InterPro"/>
</dbReference>
<dbReference type="PANTHER" id="PTHR36504:SF1">
    <property type="entry name" value="LIPOPOLYSACCHARIDE EXPORT SYSTEM PROTEIN LPTA"/>
    <property type="match status" value="1"/>
</dbReference>
<dbReference type="GO" id="GO:0009279">
    <property type="term" value="C:cell outer membrane"/>
    <property type="evidence" value="ECO:0007669"/>
    <property type="project" value="TreeGrafter"/>
</dbReference>
<keyword evidence="1 4" id="KW-0813">Transport</keyword>
<reference evidence="7" key="1">
    <citation type="submission" date="2017-04" db="EMBL/GenBank/DDBJ databases">
        <title>Genome evolution of the luminous symbionts of deep sea anglerfish.</title>
        <authorList>
            <person name="Hendry T.A."/>
        </authorList>
    </citation>
    <scope>NUCLEOTIDE SEQUENCE [LARGE SCALE GENOMIC DNA]</scope>
</reference>
<dbReference type="EMBL" id="NBYY01000010">
    <property type="protein sequence ID" value="PCS23332.1"/>
    <property type="molecule type" value="Genomic_DNA"/>
</dbReference>
<comment type="subunit">
    <text evidence="4">Component of the lipopolysaccharide transport and assembly complex.</text>
</comment>
<keyword evidence="3 4" id="KW-0574">Periplasm</keyword>
<dbReference type="InterPro" id="IPR014340">
    <property type="entry name" value="LptA"/>
</dbReference>
<sequence length="169" mass="18987">MHQTLNKLITFILILKILIFSRVFALSSDSEEPIYIYSDTQSLNMKTGTVVFDGNVHLRQGSIRLNADKVIVTRPSGKKGSEIIDASGKPAEFEQTMDDGKKMIGKAYDLQYEVDKSFLRMRNHAVLTQEGGNKIEGQLISYQIDKQQLVAESDVNGRVTTILQPHTKQ</sequence>
<dbReference type="GO" id="GO:0043165">
    <property type="term" value="P:Gram-negative-bacterium-type cell outer membrane assembly"/>
    <property type="evidence" value="ECO:0007669"/>
    <property type="project" value="UniProtKB-UniRule"/>
</dbReference>